<keyword evidence="1" id="KW-0175">Coiled coil</keyword>
<keyword evidence="3" id="KW-1133">Transmembrane helix</keyword>
<feature type="region of interest" description="Disordered" evidence="2">
    <location>
        <begin position="1"/>
        <end position="23"/>
    </location>
</feature>
<feature type="coiled-coil region" evidence="1">
    <location>
        <begin position="128"/>
        <end position="186"/>
    </location>
</feature>
<evidence type="ECO:0000313" key="5">
    <source>
        <dbReference type="Proteomes" id="UP000238442"/>
    </source>
</evidence>
<dbReference type="EMBL" id="CP027062">
    <property type="protein sequence ID" value="AVI51396.1"/>
    <property type="molecule type" value="Genomic_DNA"/>
</dbReference>
<dbReference type="KEGG" id="aue:C5O00_09520"/>
<dbReference type="Proteomes" id="UP000238442">
    <property type="component" value="Chromosome"/>
</dbReference>
<keyword evidence="3" id="KW-0812">Transmembrane</keyword>
<reference evidence="4 5" key="1">
    <citation type="submission" date="2018-02" db="EMBL/GenBank/DDBJ databases">
        <title>Genomic analysis of the strain RR4-38 isolated from a seawater recirculating aquaculture system.</title>
        <authorList>
            <person name="Kim Y.-S."/>
            <person name="Jang Y.H."/>
            <person name="Kim K.-H."/>
        </authorList>
    </citation>
    <scope>NUCLEOTIDE SEQUENCE [LARGE SCALE GENOMIC DNA]</scope>
    <source>
        <strain evidence="4 5">RR4-38</strain>
    </source>
</reference>
<protein>
    <submittedName>
        <fullName evidence="4">Uncharacterized protein</fullName>
    </submittedName>
</protein>
<feature type="transmembrane region" description="Helical" evidence="3">
    <location>
        <begin position="44"/>
        <end position="66"/>
    </location>
</feature>
<evidence type="ECO:0000256" key="3">
    <source>
        <dbReference type="SAM" id="Phobius"/>
    </source>
</evidence>
<keyword evidence="5" id="KW-1185">Reference proteome</keyword>
<dbReference type="AlphaFoldDB" id="A0A2S0HXQ7"/>
<accession>A0A2S0HXQ7</accession>
<proteinExistence type="predicted"/>
<keyword evidence="3" id="KW-0472">Membrane</keyword>
<dbReference type="RefSeq" id="WP_105216637.1">
    <property type="nucleotide sequence ID" value="NZ_CP027062.1"/>
</dbReference>
<name>A0A2S0HXQ7_9FLAO</name>
<evidence type="ECO:0000256" key="1">
    <source>
        <dbReference type="SAM" id="Coils"/>
    </source>
</evidence>
<sequence length="193" mass="21999">MGQDIRKMMRDYKPGTPKLSEGHEKRFEARLDAQLSKPERPMIYWLKIAAVIVAFLAVGSFAYFSINDKGAEDGLTTVENTNTETIPESVITLGDLSPDLKKVESYYTTGINVQLASLKVNDDNKELVDSYMKRLNELHTEYKVLNKELNEVGPNEATITALVDNLQLRLELLFKLKNKLEELKKQNNENYTI</sequence>
<evidence type="ECO:0000313" key="4">
    <source>
        <dbReference type="EMBL" id="AVI51396.1"/>
    </source>
</evidence>
<gene>
    <name evidence="4" type="ORF">C5O00_09520</name>
</gene>
<evidence type="ECO:0000256" key="2">
    <source>
        <dbReference type="SAM" id="MobiDB-lite"/>
    </source>
</evidence>
<feature type="compositionally biased region" description="Basic and acidic residues" evidence="2">
    <location>
        <begin position="1"/>
        <end position="13"/>
    </location>
</feature>
<dbReference type="OrthoDB" id="1441018at2"/>
<organism evidence="4 5">
    <name type="scientific">Pukyongia salina</name>
    <dbReference type="NCBI Taxonomy" id="2094025"/>
    <lineage>
        <taxon>Bacteria</taxon>
        <taxon>Pseudomonadati</taxon>
        <taxon>Bacteroidota</taxon>
        <taxon>Flavobacteriia</taxon>
        <taxon>Flavobacteriales</taxon>
        <taxon>Flavobacteriaceae</taxon>
        <taxon>Pukyongia</taxon>
    </lineage>
</organism>